<evidence type="ECO:0000313" key="2">
    <source>
        <dbReference type="Proteomes" id="UP001614394"/>
    </source>
</evidence>
<dbReference type="RefSeq" id="WP_399652138.1">
    <property type="nucleotide sequence ID" value="NZ_JBITYG010000006.1"/>
</dbReference>
<dbReference type="PANTHER" id="PTHR35526:SF3">
    <property type="entry name" value="ANTI-SIGMA-F FACTOR RSBW"/>
    <property type="match status" value="1"/>
</dbReference>
<dbReference type="GO" id="GO:0005524">
    <property type="term" value="F:ATP binding"/>
    <property type="evidence" value="ECO:0007669"/>
    <property type="project" value="UniProtKB-KW"/>
</dbReference>
<keyword evidence="1" id="KW-0547">Nucleotide-binding</keyword>
<dbReference type="InterPro" id="IPR050267">
    <property type="entry name" value="Anti-sigma-factor_SerPK"/>
</dbReference>
<dbReference type="InterPro" id="IPR036890">
    <property type="entry name" value="HATPase_C_sf"/>
</dbReference>
<dbReference type="EMBL" id="JBITYG010000006">
    <property type="protein sequence ID" value="MFI9103313.1"/>
    <property type="molecule type" value="Genomic_DNA"/>
</dbReference>
<dbReference type="PANTHER" id="PTHR35526">
    <property type="entry name" value="ANTI-SIGMA-F FACTOR RSBW-RELATED"/>
    <property type="match status" value="1"/>
</dbReference>
<proteinExistence type="predicted"/>
<dbReference type="CDD" id="cd16936">
    <property type="entry name" value="HATPase_RsbW-like"/>
    <property type="match status" value="1"/>
</dbReference>
<sequence length="132" mass="14187">MYRSARYDGEPGSVGDARRLATEFLDRLAEDFHVLVPERFGYDVLLVVTELLTNAERCAIGPSVLELEAGVGSVVVTVWDGSTALPVVYAPDPVRVGGHGMEIVSGVCAQVTTERMPEGKRIRAVLLFPDGG</sequence>
<accession>A0ABW8CA44</accession>
<reference evidence="1 2" key="1">
    <citation type="submission" date="2024-10" db="EMBL/GenBank/DDBJ databases">
        <title>The Natural Products Discovery Center: Release of the First 8490 Sequenced Strains for Exploring Actinobacteria Biosynthetic Diversity.</title>
        <authorList>
            <person name="Kalkreuter E."/>
            <person name="Kautsar S.A."/>
            <person name="Yang D."/>
            <person name="Bader C.D."/>
            <person name="Teijaro C.N."/>
            <person name="Fluegel L."/>
            <person name="Davis C.M."/>
            <person name="Simpson J.R."/>
            <person name="Lauterbach L."/>
            <person name="Steele A.D."/>
            <person name="Gui C."/>
            <person name="Meng S."/>
            <person name="Li G."/>
            <person name="Viehrig K."/>
            <person name="Ye F."/>
            <person name="Su P."/>
            <person name="Kiefer A.F."/>
            <person name="Nichols A."/>
            <person name="Cepeda A.J."/>
            <person name="Yan W."/>
            <person name="Fan B."/>
            <person name="Jiang Y."/>
            <person name="Adhikari A."/>
            <person name="Zheng C.-J."/>
            <person name="Schuster L."/>
            <person name="Cowan T.M."/>
            <person name="Smanski M.J."/>
            <person name="Chevrette M.G."/>
            <person name="De Carvalho L.P.S."/>
            <person name="Shen B."/>
        </authorList>
    </citation>
    <scope>NUCLEOTIDE SEQUENCE [LARGE SCALE GENOMIC DNA]</scope>
    <source>
        <strain evidence="1 2">NPDC053399</strain>
    </source>
</reference>
<dbReference type="Gene3D" id="3.30.565.10">
    <property type="entry name" value="Histidine kinase-like ATPase, C-terminal domain"/>
    <property type="match status" value="1"/>
</dbReference>
<protein>
    <submittedName>
        <fullName evidence="1">ATP-binding protein</fullName>
    </submittedName>
</protein>
<dbReference type="Proteomes" id="UP001614394">
    <property type="component" value="Unassembled WGS sequence"/>
</dbReference>
<evidence type="ECO:0000313" key="1">
    <source>
        <dbReference type="EMBL" id="MFI9103313.1"/>
    </source>
</evidence>
<gene>
    <name evidence="1" type="ORF">ACIGXA_22605</name>
</gene>
<comment type="caution">
    <text evidence="1">The sequence shown here is derived from an EMBL/GenBank/DDBJ whole genome shotgun (WGS) entry which is preliminary data.</text>
</comment>
<organism evidence="1 2">
    <name type="scientific">Streptomyces fildesensis</name>
    <dbReference type="NCBI Taxonomy" id="375757"/>
    <lineage>
        <taxon>Bacteria</taxon>
        <taxon>Bacillati</taxon>
        <taxon>Actinomycetota</taxon>
        <taxon>Actinomycetes</taxon>
        <taxon>Kitasatosporales</taxon>
        <taxon>Streptomycetaceae</taxon>
        <taxon>Streptomyces</taxon>
    </lineage>
</organism>
<keyword evidence="2" id="KW-1185">Reference proteome</keyword>
<name>A0ABW8CA44_9ACTN</name>
<keyword evidence="1" id="KW-0067">ATP-binding</keyword>